<evidence type="ECO:0000313" key="2">
    <source>
        <dbReference type="Proteomes" id="UP000501690"/>
    </source>
</evidence>
<dbReference type="EMBL" id="CP039349">
    <property type="protein sequence ID" value="QCD93121.1"/>
    <property type="molecule type" value="Genomic_DNA"/>
</dbReference>
<keyword evidence="2" id="KW-1185">Reference proteome</keyword>
<proteinExistence type="predicted"/>
<gene>
    <name evidence="1" type="ORF">DEO72_LG5g1192</name>
</gene>
<protein>
    <submittedName>
        <fullName evidence="1">Uncharacterized protein</fullName>
    </submittedName>
</protein>
<name>A0A4D6LXL7_VIGUN</name>
<dbReference type="AlphaFoldDB" id="A0A4D6LXL7"/>
<evidence type="ECO:0000313" key="1">
    <source>
        <dbReference type="EMBL" id="QCD93121.1"/>
    </source>
</evidence>
<sequence>MVVRGAAELARSVVARVNDQEDGVRGGAMAWCRFRRRVRVVAADAEARRWRCGGFAVVA</sequence>
<dbReference type="Proteomes" id="UP000501690">
    <property type="component" value="Linkage Group LG5"/>
</dbReference>
<organism evidence="1 2">
    <name type="scientific">Vigna unguiculata</name>
    <name type="common">Cowpea</name>
    <dbReference type="NCBI Taxonomy" id="3917"/>
    <lineage>
        <taxon>Eukaryota</taxon>
        <taxon>Viridiplantae</taxon>
        <taxon>Streptophyta</taxon>
        <taxon>Embryophyta</taxon>
        <taxon>Tracheophyta</taxon>
        <taxon>Spermatophyta</taxon>
        <taxon>Magnoliopsida</taxon>
        <taxon>eudicotyledons</taxon>
        <taxon>Gunneridae</taxon>
        <taxon>Pentapetalae</taxon>
        <taxon>rosids</taxon>
        <taxon>fabids</taxon>
        <taxon>Fabales</taxon>
        <taxon>Fabaceae</taxon>
        <taxon>Papilionoideae</taxon>
        <taxon>50 kb inversion clade</taxon>
        <taxon>NPAAA clade</taxon>
        <taxon>indigoferoid/millettioid clade</taxon>
        <taxon>Phaseoleae</taxon>
        <taxon>Vigna</taxon>
    </lineage>
</organism>
<accession>A0A4D6LXL7</accession>
<reference evidence="1 2" key="1">
    <citation type="submission" date="2019-04" db="EMBL/GenBank/DDBJ databases">
        <title>An improved genome assembly and genetic linkage map for asparagus bean, Vigna unguiculata ssp. sesquipedialis.</title>
        <authorList>
            <person name="Xia Q."/>
            <person name="Zhang R."/>
            <person name="Dong Y."/>
        </authorList>
    </citation>
    <scope>NUCLEOTIDE SEQUENCE [LARGE SCALE GENOMIC DNA]</scope>
    <source>
        <tissue evidence="1">Leaf</tissue>
    </source>
</reference>